<dbReference type="InterPro" id="IPR004364">
    <property type="entry name" value="Aa-tRNA-synt_II"/>
</dbReference>
<keyword evidence="2 9" id="KW-0436">Ligase</keyword>
<keyword evidence="14" id="KW-1185">Reference proteome</keyword>
<feature type="binding site" evidence="9">
    <location>
        <position position="432"/>
    </location>
    <ligand>
        <name>Mg(2+)</name>
        <dbReference type="ChEBI" id="CHEBI:18420"/>
        <label>2</label>
    </ligand>
</feature>
<comment type="subcellular location">
    <subcellularLocation>
        <location evidence="9">Cytoplasm</location>
    </subcellularLocation>
</comment>
<comment type="cofactor">
    <cofactor evidence="9 10">
        <name>Mg(2+)</name>
        <dbReference type="ChEBI" id="CHEBI:18420"/>
    </cofactor>
    <text evidence="9 10">Binds 3 Mg(2+) ions per subunit.</text>
</comment>
<proteinExistence type="inferred from homology"/>
<dbReference type="HAMAP" id="MF_00252">
    <property type="entry name" value="Lys_tRNA_synth_class2"/>
    <property type="match status" value="1"/>
</dbReference>
<dbReference type="FunFam" id="2.40.50.140:FF:000024">
    <property type="entry name" value="Lysine--tRNA ligase"/>
    <property type="match status" value="1"/>
</dbReference>
<keyword evidence="9 10" id="KW-0460">Magnesium</keyword>
<reference evidence="13 14" key="1">
    <citation type="submission" date="2017-10" db="EMBL/GenBank/DDBJ databases">
        <title>Draft genome of Longibacter Salinarum.</title>
        <authorList>
            <person name="Goh K.M."/>
            <person name="Shamsir M.S."/>
            <person name="Lim S.W."/>
        </authorList>
    </citation>
    <scope>NUCLEOTIDE SEQUENCE [LARGE SCALE GENOMIC DNA]</scope>
    <source>
        <strain evidence="13 14">KCTC 52045</strain>
    </source>
</reference>
<keyword evidence="7 9" id="KW-0030">Aminoacyl-tRNA synthetase</keyword>
<dbReference type="InterPro" id="IPR002313">
    <property type="entry name" value="Lys-tRNA-ligase_II"/>
</dbReference>
<dbReference type="PRINTS" id="PR00982">
    <property type="entry name" value="TRNASYNTHLYS"/>
</dbReference>
<dbReference type="GO" id="GO:0004824">
    <property type="term" value="F:lysine-tRNA ligase activity"/>
    <property type="evidence" value="ECO:0007669"/>
    <property type="project" value="UniProtKB-UniRule"/>
</dbReference>
<evidence type="ECO:0000256" key="1">
    <source>
        <dbReference type="ARBA" id="ARBA00008226"/>
    </source>
</evidence>
<evidence type="ECO:0000256" key="8">
    <source>
        <dbReference type="ARBA" id="ARBA00048573"/>
    </source>
</evidence>
<gene>
    <name evidence="9 13" type="primary">lysS</name>
    <name evidence="13" type="ORF">CRI94_09660</name>
</gene>
<evidence type="ECO:0000259" key="12">
    <source>
        <dbReference type="PROSITE" id="PS50862"/>
    </source>
</evidence>
<dbReference type="InterPro" id="IPR018149">
    <property type="entry name" value="Lys-tRNA-synth_II_C"/>
</dbReference>
<dbReference type="NCBIfam" id="TIGR00499">
    <property type="entry name" value="lysS_bact"/>
    <property type="match status" value="1"/>
</dbReference>
<feature type="region of interest" description="Disordered" evidence="11">
    <location>
        <begin position="1"/>
        <end position="22"/>
    </location>
</feature>
<dbReference type="InterPro" id="IPR006195">
    <property type="entry name" value="aa-tRNA-synth_II"/>
</dbReference>
<evidence type="ECO:0000256" key="11">
    <source>
        <dbReference type="SAM" id="MobiDB-lite"/>
    </source>
</evidence>
<dbReference type="AlphaFoldDB" id="A0A2A8CYB0"/>
<dbReference type="SUPFAM" id="SSF50249">
    <property type="entry name" value="Nucleic acid-binding proteins"/>
    <property type="match status" value="1"/>
</dbReference>
<dbReference type="SUPFAM" id="SSF55681">
    <property type="entry name" value="Class II aaRS and biotin synthetases"/>
    <property type="match status" value="1"/>
</dbReference>
<dbReference type="Gene3D" id="2.40.50.140">
    <property type="entry name" value="Nucleic acid-binding proteins"/>
    <property type="match status" value="1"/>
</dbReference>
<evidence type="ECO:0000256" key="5">
    <source>
        <dbReference type="ARBA" id="ARBA00022840"/>
    </source>
</evidence>
<protein>
    <recommendedName>
        <fullName evidence="9">Lysine--tRNA ligase</fullName>
        <ecNumber evidence="9">6.1.1.6</ecNumber>
    </recommendedName>
    <alternativeName>
        <fullName evidence="9">Lysyl-tRNA synthetase</fullName>
        <shortName evidence="9">LysRS</shortName>
    </alternativeName>
</protein>
<dbReference type="NCBIfam" id="NF001756">
    <property type="entry name" value="PRK00484.1"/>
    <property type="match status" value="1"/>
</dbReference>
<dbReference type="GO" id="GO:0000287">
    <property type="term" value="F:magnesium ion binding"/>
    <property type="evidence" value="ECO:0007669"/>
    <property type="project" value="UniProtKB-UniRule"/>
</dbReference>
<dbReference type="GO" id="GO:0005524">
    <property type="term" value="F:ATP binding"/>
    <property type="evidence" value="ECO:0007669"/>
    <property type="project" value="UniProtKB-UniRule"/>
</dbReference>
<comment type="caution">
    <text evidence="13">The sequence shown here is derived from an EMBL/GenBank/DDBJ whole genome shotgun (WGS) entry which is preliminary data.</text>
</comment>
<dbReference type="CDD" id="cd00775">
    <property type="entry name" value="LysRS_core"/>
    <property type="match status" value="1"/>
</dbReference>
<comment type="subunit">
    <text evidence="9">Homodimer.</text>
</comment>
<dbReference type="PANTHER" id="PTHR42918">
    <property type="entry name" value="LYSYL-TRNA SYNTHETASE"/>
    <property type="match status" value="1"/>
</dbReference>
<dbReference type="GO" id="GO:0006430">
    <property type="term" value="P:lysyl-tRNA aminoacylation"/>
    <property type="evidence" value="ECO:0007669"/>
    <property type="project" value="UniProtKB-UniRule"/>
</dbReference>
<keyword evidence="5 9" id="KW-0067">ATP-binding</keyword>
<comment type="catalytic activity">
    <reaction evidence="8 9 10">
        <text>tRNA(Lys) + L-lysine + ATP = L-lysyl-tRNA(Lys) + AMP + diphosphate</text>
        <dbReference type="Rhea" id="RHEA:20792"/>
        <dbReference type="Rhea" id="RHEA-COMP:9696"/>
        <dbReference type="Rhea" id="RHEA-COMP:9697"/>
        <dbReference type="ChEBI" id="CHEBI:30616"/>
        <dbReference type="ChEBI" id="CHEBI:32551"/>
        <dbReference type="ChEBI" id="CHEBI:33019"/>
        <dbReference type="ChEBI" id="CHEBI:78442"/>
        <dbReference type="ChEBI" id="CHEBI:78529"/>
        <dbReference type="ChEBI" id="CHEBI:456215"/>
        <dbReference type="EC" id="6.1.1.6"/>
    </reaction>
</comment>
<dbReference type="RefSeq" id="WP_098075489.1">
    <property type="nucleotide sequence ID" value="NZ_PDEQ01000004.1"/>
</dbReference>
<name>A0A2A8CYB0_9BACT</name>
<dbReference type="PANTHER" id="PTHR42918:SF15">
    <property type="entry name" value="LYSINE--TRNA LIGASE, CHLOROPLASTIC_MITOCHONDRIAL"/>
    <property type="match status" value="1"/>
</dbReference>
<feature type="domain" description="Aminoacyl-transfer RNA synthetases class-II family profile" evidence="12">
    <location>
        <begin position="197"/>
        <end position="513"/>
    </location>
</feature>
<evidence type="ECO:0000256" key="2">
    <source>
        <dbReference type="ARBA" id="ARBA00022598"/>
    </source>
</evidence>
<dbReference type="CDD" id="cd04322">
    <property type="entry name" value="LysRS_N"/>
    <property type="match status" value="1"/>
</dbReference>
<feature type="compositionally biased region" description="Acidic residues" evidence="11">
    <location>
        <begin position="523"/>
        <end position="532"/>
    </location>
</feature>
<evidence type="ECO:0000256" key="4">
    <source>
        <dbReference type="ARBA" id="ARBA00022741"/>
    </source>
</evidence>
<evidence type="ECO:0000256" key="3">
    <source>
        <dbReference type="ARBA" id="ARBA00022723"/>
    </source>
</evidence>
<dbReference type="InterPro" id="IPR045864">
    <property type="entry name" value="aa-tRNA-synth_II/BPL/LPL"/>
</dbReference>
<evidence type="ECO:0000313" key="13">
    <source>
        <dbReference type="EMBL" id="PEN13567.1"/>
    </source>
</evidence>
<dbReference type="InterPro" id="IPR044136">
    <property type="entry name" value="Lys-tRNA-ligase_II_N"/>
</dbReference>
<dbReference type="Gene3D" id="3.30.930.10">
    <property type="entry name" value="Bira Bifunctional Protein, Domain 2"/>
    <property type="match status" value="1"/>
</dbReference>
<dbReference type="EC" id="6.1.1.6" evidence="9"/>
<dbReference type="GO" id="GO:0005829">
    <property type="term" value="C:cytosol"/>
    <property type="evidence" value="ECO:0007669"/>
    <property type="project" value="TreeGrafter"/>
</dbReference>
<feature type="binding site" evidence="9">
    <location>
        <position position="432"/>
    </location>
    <ligand>
        <name>Mg(2+)</name>
        <dbReference type="ChEBI" id="CHEBI:18420"/>
        <label>1</label>
    </ligand>
</feature>
<dbReference type="GO" id="GO:0000049">
    <property type="term" value="F:tRNA binding"/>
    <property type="evidence" value="ECO:0007669"/>
    <property type="project" value="TreeGrafter"/>
</dbReference>
<dbReference type="OrthoDB" id="9801152at2"/>
<dbReference type="InterPro" id="IPR012340">
    <property type="entry name" value="NA-bd_OB-fold"/>
</dbReference>
<feature type="compositionally biased region" description="Basic and acidic residues" evidence="11">
    <location>
        <begin position="11"/>
        <end position="22"/>
    </location>
</feature>
<accession>A0A2A8CYB0</accession>
<feature type="region of interest" description="Disordered" evidence="11">
    <location>
        <begin position="513"/>
        <end position="532"/>
    </location>
</feature>
<dbReference type="Proteomes" id="UP000220102">
    <property type="component" value="Unassembled WGS sequence"/>
</dbReference>
<keyword evidence="9" id="KW-0963">Cytoplasm</keyword>
<sequence>MSAPSAELTEQEQRRREERDALEAKGINPYPYAWDVDAHAKEIVDTFDEDKHQPEGDEDPPYVVSIAGRITSMRVMGKSAFFDVQDSTGTIQAYVRKNDLPEGQYDEVFTELLDIGDIVGLKGHVFKTRMGEVTVRAGDDFQLLAKSLKPLPVVKEREDEEGNVEVYNEVTDKEFRYRQRYVDLVVNPDVRDVFQKRSTLIRAMRDFLDSKDYLEVETPVLQPVYGGATARPFTTHHNALDMELFLRIADELYLKRLLVGGFDGVYEISKDFRNEGLSRFHNPEFTMMELYVAYKDYRWMMELTESLVGTIATALHDSYEIEWQEHTINLEPPFDRVTFFGAIEDATGFDLYQADRDRVYDVAKNELHLDDIDEDMSLAKLLDEIFGETVEPSLIQPTFVTDYPVELSPLAKKHREKEGLVERFELIIAGKEVANAFSELNDPQDQRERFEEQAAMRAAGDDEATPIDEDYLRAMEYGMPPAAGLGIGVDRLTMIMTGQESIRDVILFPLLRPEQGTPQAETSEPESADAQQ</sequence>
<dbReference type="Pfam" id="PF00152">
    <property type="entry name" value="tRNA-synt_2"/>
    <property type="match status" value="1"/>
</dbReference>
<evidence type="ECO:0000256" key="6">
    <source>
        <dbReference type="ARBA" id="ARBA00022917"/>
    </source>
</evidence>
<keyword evidence="3 9" id="KW-0479">Metal-binding</keyword>
<evidence type="ECO:0000256" key="10">
    <source>
        <dbReference type="RuleBase" id="RU000336"/>
    </source>
</evidence>
<evidence type="ECO:0000256" key="7">
    <source>
        <dbReference type="ARBA" id="ARBA00023146"/>
    </source>
</evidence>
<evidence type="ECO:0000256" key="9">
    <source>
        <dbReference type="HAMAP-Rule" id="MF_00252"/>
    </source>
</evidence>
<evidence type="ECO:0000313" key="14">
    <source>
        <dbReference type="Proteomes" id="UP000220102"/>
    </source>
</evidence>
<keyword evidence="4 9" id="KW-0547">Nucleotide-binding</keyword>
<feature type="binding site" evidence="9">
    <location>
        <position position="425"/>
    </location>
    <ligand>
        <name>Mg(2+)</name>
        <dbReference type="ChEBI" id="CHEBI:18420"/>
        <label>1</label>
    </ligand>
</feature>
<organism evidence="13 14">
    <name type="scientific">Longibacter salinarum</name>
    <dbReference type="NCBI Taxonomy" id="1850348"/>
    <lineage>
        <taxon>Bacteria</taxon>
        <taxon>Pseudomonadati</taxon>
        <taxon>Rhodothermota</taxon>
        <taxon>Rhodothermia</taxon>
        <taxon>Rhodothermales</taxon>
        <taxon>Salisaetaceae</taxon>
        <taxon>Longibacter</taxon>
    </lineage>
</organism>
<comment type="similarity">
    <text evidence="1 9">Belongs to the class-II aminoacyl-tRNA synthetase family.</text>
</comment>
<dbReference type="Pfam" id="PF01336">
    <property type="entry name" value="tRNA_anti-codon"/>
    <property type="match status" value="1"/>
</dbReference>
<keyword evidence="6 9" id="KW-0648">Protein biosynthesis</keyword>
<dbReference type="PROSITE" id="PS50862">
    <property type="entry name" value="AA_TRNA_LIGASE_II"/>
    <property type="match status" value="1"/>
</dbReference>
<dbReference type="InterPro" id="IPR004365">
    <property type="entry name" value="NA-bd_OB_tRNA"/>
</dbReference>
<dbReference type="EMBL" id="PDEQ01000004">
    <property type="protein sequence ID" value="PEN13567.1"/>
    <property type="molecule type" value="Genomic_DNA"/>
</dbReference>